<sequence length="342" mass="37841">MQELGELDLAIVNALQIQPRAPWALVGQALGVDAVTATRRWKRLTDSGAAWVDGYLVPTADGRVLAQVEIVTEAAQASRVAQLLAYDVQTMSVKQTSGARDILAIVWAYDLDGLVDYIGERIALCPGVRSTRSHVVTAAPFEGSRWRLRSLSADQRALLRPPERQPSPAEPLRPLDRRIVVALGEDGRMPLKQLAERTSTSVATARRRLNQLLAAGQLVLRCSLARPLTGWPVSAVYFASVPAEHLEAASTSLRTLPELRLCAITAGPHNLILDVWLRGVHDVHRLEAHLEQEMAHLRFRVDDRAVVLRTEKNVGRVLDRRGYSVTAVPMEKNQEKDREEPP</sequence>
<dbReference type="PANTHER" id="PTHR30154:SF34">
    <property type="entry name" value="TRANSCRIPTIONAL REGULATOR AZLB"/>
    <property type="match status" value="1"/>
</dbReference>
<keyword evidence="1" id="KW-0805">Transcription regulation</keyword>
<organism evidence="6 7">
    <name type="scientific">Streptomyces ureilyticus</name>
    <dbReference type="NCBI Taxonomy" id="1775131"/>
    <lineage>
        <taxon>Bacteria</taxon>
        <taxon>Bacillati</taxon>
        <taxon>Actinomycetota</taxon>
        <taxon>Actinomycetes</taxon>
        <taxon>Kitasatosporales</taxon>
        <taxon>Streptomycetaceae</taxon>
        <taxon>Streptomyces</taxon>
    </lineage>
</organism>
<comment type="caution">
    <text evidence="6">The sequence shown here is derived from an EMBL/GenBank/DDBJ whole genome shotgun (WGS) entry which is preliminary data.</text>
</comment>
<feature type="domain" description="Transcription regulator AsnC/Lrp ligand binding" evidence="4">
    <location>
        <begin position="68"/>
        <end position="137"/>
    </location>
</feature>
<dbReference type="InterPro" id="IPR019888">
    <property type="entry name" value="Tscrpt_reg_AsnC-like"/>
</dbReference>
<evidence type="ECO:0000313" key="7">
    <source>
        <dbReference type="Proteomes" id="UP001518140"/>
    </source>
</evidence>
<dbReference type="EMBL" id="JAAKZX010000160">
    <property type="protein sequence ID" value="NGO47076.1"/>
    <property type="molecule type" value="Genomic_DNA"/>
</dbReference>
<dbReference type="InterPro" id="IPR019887">
    <property type="entry name" value="Tscrpt_reg_AsnC/Lrp_C"/>
</dbReference>
<evidence type="ECO:0000313" key="6">
    <source>
        <dbReference type="EMBL" id="NGO47076.1"/>
    </source>
</evidence>
<keyword evidence="2" id="KW-0238">DNA-binding</keyword>
<dbReference type="PANTHER" id="PTHR30154">
    <property type="entry name" value="LEUCINE-RESPONSIVE REGULATORY PROTEIN"/>
    <property type="match status" value="1"/>
</dbReference>
<dbReference type="InterPro" id="IPR036390">
    <property type="entry name" value="WH_DNA-bd_sf"/>
</dbReference>
<gene>
    <name evidence="6" type="ORF">G6048_34915</name>
</gene>
<feature type="domain" description="HTH asnC-type" evidence="5">
    <location>
        <begin position="175"/>
        <end position="212"/>
    </location>
</feature>
<name>A0ABX0DYS1_9ACTN</name>
<evidence type="ECO:0000259" key="4">
    <source>
        <dbReference type="Pfam" id="PF01037"/>
    </source>
</evidence>
<reference evidence="6 7" key="1">
    <citation type="submission" date="2020-02" db="EMBL/GenBank/DDBJ databases">
        <title>Whole-genome analyses of novel actinobacteria.</title>
        <authorList>
            <person name="Sahin N."/>
            <person name="Tokatli A."/>
        </authorList>
    </citation>
    <scope>NUCLEOTIDE SEQUENCE [LARGE SCALE GENOMIC DNA]</scope>
    <source>
        <strain evidence="6 7">YC419</strain>
    </source>
</reference>
<evidence type="ECO:0000256" key="3">
    <source>
        <dbReference type="ARBA" id="ARBA00023163"/>
    </source>
</evidence>
<keyword evidence="7" id="KW-1185">Reference proteome</keyword>
<protein>
    <submittedName>
        <fullName evidence="6">AsnC family transcriptional regulator</fullName>
    </submittedName>
</protein>
<accession>A0ABX0DYS1</accession>
<feature type="domain" description="HTH asnC-type" evidence="5">
    <location>
        <begin position="6"/>
        <end position="44"/>
    </location>
</feature>
<proteinExistence type="predicted"/>
<evidence type="ECO:0000259" key="5">
    <source>
        <dbReference type="Pfam" id="PF13404"/>
    </source>
</evidence>
<dbReference type="InterPro" id="IPR011008">
    <property type="entry name" value="Dimeric_a/b-barrel"/>
</dbReference>
<keyword evidence="3" id="KW-0804">Transcription</keyword>
<dbReference type="Pfam" id="PF13404">
    <property type="entry name" value="HTH_AsnC-type"/>
    <property type="match status" value="2"/>
</dbReference>
<dbReference type="InterPro" id="IPR000485">
    <property type="entry name" value="AsnC-type_HTH_dom"/>
</dbReference>
<dbReference type="InterPro" id="IPR036388">
    <property type="entry name" value="WH-like_DNA-bd_sf"/>
</dbReference>
<dbReference type="SUPFAM" id="SSF54909">
    <property type="entry name" value="Dimeric alpha+beta barrel"/>
    <property type="match status" value="1"/>
</dbReference>
<dbReference type="SMART" id="SM00344">
    <property type="entry name" value="HTH_ASNC"/>
    <property type="match status" value="1"/>
</dbReference>
<evidence type="ECO:0000256" key="2">
    <source>
        <dbReference type="ARBA" id="ARBA00023125"/>
    </source>
</evidence>
<dbReference type="RefSeq" id="WP_165343599.1">
    <property type="nucleotide sequence ID" value="NZ_JAAKZX010000160.1"/>
</dbReference>
<dbReference type="Gene3D" id="1.10.10.10">
    <property type="entry name" value="Winged helix-like DNA-binding domain superfamily/Winged helix DNA-binding domain"/>
    <property type="match status" value="2"/>
</dbReference>
<dbReference type="Pfam" id="PF01037">
    <property type="entry name" value="AsnC_trans_reg"/>
    <property type="match status" value="1"/>
</dbReference>
<dbReference type="Proteomes" id="UP001518140">
    <property type="component" value="Unassembled WGS sequence"/>
</dbReference>
<dbReference type="SUPFAM" id="SSF46785">
    <property type="entry name" value="Winged helix' DNA-binding domain"/>
    <property type="match status" value="1"/>
</dbReference>
<evidence type="ECO:0000256" key="1">
    <source>
        <dbReference type="ARBA" id="ARBA00023015"/>
    </source>
</evidence>
<dbReference type="Gene3D" id="3.30.70.920">
    <property type="match status" value="2"/>
</dbReference>